<feature type="domain" description="DUF7779" evidence="3">
    <location>
        <begin position="315"/>
        <end position="397"/>
    </location>
</feature>
<reference evidence="4 5" key="1">
    <citation type="submission" date="2018-06" db="EMBL/GenBank/DDBJ databases">
        <title>Sphaerisporangium craniellae sp. nov., isolated from a marine sponge in the South China Sea.</title>
        <authorList>
            <person name="Li L."/>
        </authorList>
    </citation>
    <scope>NUCLEOTIDE SEQUENCE [LARGE SCALE GENOMIC DNA]</scope>
    <source>
        <strain evidence="4 5">CCTCC AA 208026</strain>
    </source>
</reference>
<evidence type="ECO:0000256" key="1">
    <source>
        <dbReference type="SAM" id="Phobius"/>
    </source>
</evidence>
<dbReference type="Gene3D" id="1.25.40.10">
    <property type="entry name" value="Tetratricopeptide repeat domain"/>
    <property type="match status" value="2"/>
</dbReference>
<dbReference type="PANTHER" id="PTHR46082">
    <property type="entry name" value="ATP/GTP-BINDING PROTEIN-RELATED"/>
    <property type="match status" value="1"/>
</dbReference>
<dbReference type="InterPro" id="IPR011990">
    <property type="entry name" value="TPR-like_helical_dom_sf"/>
</dbReference>
<protein>
    <submittedName>
        <fullName evidence="4">Tetratricopeptide repeat protein</fullName>
    </submittedName>
</protein>
<evidence type="ECO:0000259" key="3">
    <source>
        <dbReference type="Pfam" id="PF25000"/>
    </source>
</evidence>
<feature type="transmembrane region" description="Helical" evidence="1">
    <location>
        <begin position="30"/>
        <end position="48"/>
    </location>
</feature>
<dbReference type="GO" id="GO:0043531">
    <property type="term" value="F:ADP binding"/>
    <property type="evidence" value="ECO:0007669"/>
    <property type="project" value="InterPro"/>
</dbReference>
<dbReference type="Pfam" id="PF13424">
    <property type="entry name" value="TPR_12"/>
    <property type="match status" value="3"/>
</dbReference>
<evidence type="ECO:0000313" key="5">
    <source>
        <dbReference type="Proteomes" id="UP000253094"/>
    </source>
</evidence>
<dbReference type="InterPro" id="IPR053137">
    <property type="entry name" value="NLR-like"/>
</dbReference>
<dbReference type="EMBL" id="QOIL01000022">
    <property type="protein sequence ID" value="RCG25393.1"/>
    <property type="molecule type" value="Genomic_DNA"/>
</dbReference>
<keyword evidence="5" id="KW-1185">Reference proteome</keyword>
<organism evidence="4 5">
    <name type="scientific">Sphaerisporangium album</name>
    <dbReference type="NCBI Taxonomy" id="509200"/>
    <lineage>
        <taxon>Bacteria</taxon>
        <taxon>Bacillati</taxon>
        <taxon>Actinomycetota</taxon>
        <taxon>Actinomycetes</taxon>
        <taxon>Streptosporangiales</taxon>
        <taxon>Streptosporangiaceae</taxon>
        <taxon>Sphaerisporangium</taxon>
    </lineage>
</organism>
<dbReference type="SUPFAM" id="SSF52540">
    <property type="entry name" value="P-loop containing nucleoside triphosphate hydrolases"/>
    <property type="match status" value="1"/>
</dbReference>
<dbReference type="InterPro" id="IPR002182">
    <property type="entry name" value="NB-ARC"/>
</dbReference>
<name>A0A367F4V9_9ACTN</name>
<dbReference type="Gene3D" id="3.40.50.300">
    <property type="entry name" value="P-loop containing nucleotide triphosphate hydrolases"/>
    <property type="match status" value="1"/>
</dbReference>
<evidence type="ECO:0000313" key="4">
    <source>
        <dbReference type="EMBL" id="RCG25393.1"/>
    </source>
</evidence>
<keyword evidence="1" id="KW-0812">Transmembrane</keyword>
<dbReference type="Pfam" id="PF00931">
    <property type="entry name" value="NB-ARC"/>
    <property type="match status" value="1"/>
</dbReference>
<dbReference type="AlphaFoldDB" id="A0A367F4V9"/>
<dbReference type="PANTHER" id="PTHR46082:SF6">
    <property type="entry name" value="AAA+ ATPASE DOMAIN-CONTAINING PROTEIN-RELATED"/>
    <property type="match status" value="1"/>
</dbReference>
<dbReference type="InterPro" id="IPR027417">
    <property type="entry name" value="P-loop_NTPase"/>
</dbReference>
<dbReference type="OrthoDB" id="580767at2"/>
<gene>
    <name evidence="4" type="ORF">DQ384_31505</name>
</gene>
<keyword evidence="1" id="KW-1133">Transmembrane helix</keyword>
<feature type="domain" description="NB-ARC" evidence="2">
    <location>
        <begin position="89"/>
        <end position="214"/>
    </location>
</feature>
<accession>A0A367F4V9</accession>
<evidence type="ECO:0000259" key="2">
    <source>
        <dbReference type="Pfam" id="PF00931"/>
    </source>
</evidence>
<dbReference type="InterPro" id="IPR056681">
    <property type="entry name" value="DUF7779"/>
</dbReference>
<dbReference type="Pfam" id="PF25000">
    <property type="entry name" value="DUF7779"/>
    <property type="match status" value="1"/>
</dbReference>
<keyword evidence="1" id="KW-0472">Membrane</keyword>
<dbReference type="RefSeq" id="WP_114032521.1">
    <property type="nucleotide sequence ID" value="NZ_QOIL01000022.1"/>
</dbReference>
<sequence>MTFASVIAILLLPITTNVAANSLPDAWRSILWISWPISLLLAVPVFALEMKARRRSSDSAVPYHAAPPKEIEKEIWNIPSPVRHFSNRKQDFERIGSLLMRGAGRTLLIHGMGGIGKTQMALEYARRQRPDATMGWFVPSRSRVAIMTALTDLGRRLGIDTSNQEATSMLVVEYLNEHTGWLLVFDDAHDVKDLSGLLPITEKGKVLITSRNPQFEQLAEALLLEPFPDEDAAKFLKGRSGDFSDLFARRLATNLAGLPLALEQAGAYCRDTGIGLDEYLHRFQVNKGKLLDRGTSGDRLGVEATFRLSFDRAAELNLAASQWLRLCSFMAPADIPRDLLAGSSDLLPRPLARAVLDDLAFDEVVSALRQTSLITSAAPSHLRIHQLVSDIMRDHVARRRDVWRRTTRLLLGVVRWPRADPAAHWSPGRWTKTGLAVLARNLPLEDPRDHESWTRASSLLPHLQALLEGLDELDAPLNAAEIRTFSGVEAEIGIRMFRRGDYLVGEHLCRHAFDMCRQKLAKDDAHTQLIMNYLAMTLHGLGRLEEARDLYDEIVPLRTAKLGPDHPDTLKAMNDLGGVMMDLEAGLGRAQELYEHVLAVYTRVLGERHISTIIATNNLGKVLRRRGDLEGALRLAEKSVRLGTAALGPDHPDVFVWTNNLGEVHRLLGDLATGRSIHEDNLERRTRVLGATHPATLISTNNLARILLQQGDVTEAERLYGLSLELSSRYVGSDSPTAKAARNGLLATATAREASEEGPAP</sequence>
<proteinExistence type="predicted"/>
<dbReference type="Proteomes" id="UP000253094">
    <property type="component" value="Unassembled WGS sequence"/>
</dbReference>
<comment type="caution">
    <text evidence="4">The sequence shown here is derived from an EMBL/GenBank/DDBJ whole genome shotgun (WGS) entry which is preliminary data.</text>
</comment>
<dbReference type="SUPFAM" id="SSF48452">
    <property type="entry name" value="TPR-like"/>
    <property type="match status" value="2"/>
</dbReference>